<evidence type="ECO:0000256" key="1">
    <source>
        <dbReference type="SAM" id="MobiDB-lite"/>
    </source>
</evidence>
<accession>A0A8H4V7I6</accession>
<sequence>MTPPSTAMLAMAAAQDASRPSCLSATAQTRILVWRSEVASALDPPHSPHSSASTSSIPSASSSSSTTAASSLLPRSSRGRRFWRRIVRHLSASPDAPHPLDPAAGLAGGSDELLRTAMYRAGAPQLDDPFVDDVALGEPSSDDAGPAKRALNEKQKRLHRAARLLMQQDAMGVPATMAP</sequence>
<protein>
    <submittedName>
        <fullName evidence="2">Uncharacterized protein</fullName>
    </submittedName>
</protein>
<reference evidence="2 3" key="1">
    <citation type="journal article" date="2020" name="Genome Biol. Evol.">
        <title>A new high-quality draft genome assembly of the Chinese cordyceps Ophiocordyceps sinensis.</title>
        <authorList>
            <person name="Shu R."/>
            <person name="Zhang J."/>
            <person name="Meng Q."/>
            <person name="Zhang H."/>
            <person name="Zhou G."/>
            <person name="Li M."/>
            <person name="Wu P."/>
            <person name="Zhao Y."/>
            <person name="Chen C."/>
            <person name="Qin Q."/>
        </authorList>
    </citation>
    <scope>NUCLEOTIDE SEQUENCE [LARGE SCALE GENOMIC DNA]</scope>
    <source>
        <strain evidence="2 3">IOZ07</strain>
    </source>
</reference>
<dbReference type="EMBL" id="JAAVMX010000003">
    <property type="protein sequence ID" value="KAF4510530.1"/>
    <property type="molecule type" value="Genomic_DNA"/>
</dbReference>
<dbReference type="Proteomes" id="UP000557566">
    <property type="component" value="Unassembled WGS sequence"/>
</dbReference>
<organism evidence="2 3">
    <name type="scientific">Ophiocordyceps sinensis</name>
    <dbReference type="NCBI Taxonomy" id="72228"/>
    <lineage>
        <taxon>Eukaryota</taxon>
        <taxon>Fungi</taxon>
        <taxon>Dikarya</taxon>
        <taxon>Ascomycota</taxon>
        <taxon>Pezizomycotina</taxon>
        <taxon>Sordariomycetes</taxon>
        <taxon>Hypocreomycetidae</taxon>
        <taxon>Hypocreales</taxon>
        <taxon>Ophiocordycipitaceae</taxon>
        <taxon>Ophiocordyceps</taxon>
    </lineage>
</organism>
<proteinExistence type="predicted"/>
<evidence type="ECO:0000313" key="3">
    <source>
        <dbReference type="Proteomes" id="UP000557566"/>
    </source>
</evidence>
<comment type="caution">
    <text evidence="2">The sequence shown here is derived from an EMBL/GenBank/DDBJ whole genome shotgun (WGS) entry which is preliminary data.</text>
</comment>
<gene>
    <name evidence="2" type="ORF">G6O67_002410</name>
</gene>
<feature type="region of interest" description="Disordered" evidence="1">
    <location>
        <begin position="42"/>
        <end position="74"/>
    </location>
</feature>
<evidence type="ECO:0000313" key="2">
    <source>
        <dbReference type="EMBL" id="KAF4510530.1"/>
    </source>
</evidence>
<dbReference type="OrthoDB" id="4927788at2759"/>
<dbReference type="AlphaFoldDB" id="A0A8H4V7I6"/>
<keyword evidence="3" id="KW-1185">Reference proteome</keyword>
<name>A0A8H4V7I6_9HYPO</name>